<dbReference type="Gene3D" id="1.20.120.1750">
    <property type="match status" value="1"/>
</dbReference>
<dbReference type="PROSITE" id="PS00518">
    <property type="entry name" value="ZF_RING_1"/>
    <property type="match status" value="1"/>
</dbReference>
<evidence type="ECO:0000256" key="12">
    <source>
        <dbReference type="PROSITE-ProRule" id="PRU00175"/>
    </source>
</evidence>
<proteinExistence type="inferred from homology"/>
<sequence length="337" mass="37655">MDGTSISNPNLIEDDDPFNILAYFSSLQNQDQNFQFTNDNFTHELQLQETLLSSIPPPSSSSPPSSSMILCEICMDTKPDSEMFRNTNICAHLYCLDCIRGHVAAKIKENITKVKCPHPQCVGLIGPEACRWIVPKEVIERWEDSLCESSILASEKVTYCPFKDCSAMLVDDGGETVTSSVCPNCNRLFCASCKVGWHAGLNCSEFRSRENGGTDREDQMLMDLANKKRWKRCPSCKFFVEKKSGCMHIACSGPIIASLEIHGLTIGIRALVLGDLDRKLKHFLLYSSSPESDLHSPNWTLVSRFGTLNSRFGSHQFPNRNTYTPDSDLFASSDLEI</sequence>
<evidence type="ECO:0000256" key="6">
    <source>
        <dbReference type="ARBA" id="ARBA00022679"/>
    </source>
</evidence>
<evidence type="ECO:0000313" key="16">
    <source>
        <dbReference type="Proteomes" id="UP001172457"/>
    </source>
</evidence>
<evidence type="ECO:0000256" key="11">
    <source>
        <dbReference type="ARBA" id="ARBA00022833"/>
    </source>
</evidence>
<evidence type="ECO:0000256" key="5">
    <source>
        <dbReference type="ARBA" id="ARBA00012251"/>
    </source>
</evidence>
<dbReference type="InterPro" id="IPR002867">
    <property type="entry name" value="IBR_dom"/>
</dbReference>
<keyword evidence="16" id="KW-1185">Reference proteome</keyword>
<keyword evidence="11" id="KW-0862">Zinc</keyword>
<protein>
    <recommendedName>
        <fullName evidence="5">RBR-type E3 ubiquitin transferase</fullName>
        <ecNumber evidence="5">2.3.2.31</ecNumber>
    </recommendedName>
</protein>
<dbReference type="SUPFAM" id="SSF57850">
    <property type="entry name" value="RING/U-box"/>
    <property type="match status" value="3"/>
</dbReference>
<comment type="caution">
    <text evidence="15">The sequence shown here is derived from an EMBL/GenBank/DDBJ whole genome shotgun (WGS) entry which is preliminary data.</text>
</comment>
<dbReference type="GO" id="GO:0061630">
    <property type="term" value="F:ubiquitin protein ligase activity"/>
    <property type="evidence" value="ECO:0007669"/>
    <property type="project" value="UniProtKB-EC"/>
</dbReference>
<dbReference type="FunFam" id="3.30.40.10:FF:000230">
    <property type="entry name" value="RBR-type E3 ubiquitin transferase"/>
    <property type="match status" value="1"/>
</dbReference>
<accession>A0AA38W7T9</accession>
<evidence type="ECO:0000256" key="9">
    <source>
        <dbReference type="ARBA" id="ARBA00022771"/>
    </source>
</evidence>
<evidence type="ECO:0000259" key="14">
    <source>
        <dbReference type="PROSITE" id="PS51873"/>
    </source>
</evidence>
<evidence type="ECO:0000256" key="10">
    <source>
        <dbReference type="ARBA" id="ARBA00022786"/>
    </source>
</evidence>
<dbReference type="PROSITE" id="PS51873">
    <property type="entry name" value="TRIAD"/>
    <property type="match status" value="1"/>
</dbReference>
<dbReference type="InterPro" id="IPR044066">
    <property type="entry name" value="TRIAD_supradom"/>
</dbReference>
<comment type="catalytic activity">
    <reaction evidence="1">
        <text>[E2 ubiquitin-conjugating enzyme]-S-ubiquitinyl-L-cysteine + [acceptor protein]-L-lysine = [E2 ubiquitin-conjugating enzyme]-L-cysteine + [acceptor protein]-N(6)-ubiquitinyl-L-lysine.</text>
        <dbReference type="EC" id="2.3.2.31"/>
    </reaction>
</comment>
<comment type="cofactor">
    <cofactor evidence="2">
        <name>Zn(2+)</name>
        <dbReference type="ChEBI" id="CHEBI:29105"/>
    </cofactor>
</comment>
<keyword evidence="6" id="KW-0808">Transferase</keyword>
<evidence type="ECO:0000256" key="7">
    <source>
        <dbReference type="ARBA" id="ARBA00022723"/>
    </source>
</evidence>
<evidence type="ECO:0000256" key="4">
    <source>
        <dbReference type="ARBA" id="ARBA00005884"/>
    </source>
</evidence>
<dbReference type="InterPro" id="IPR001841">
    <property type="entry name" value="Znf_RING"/>
</dbReference>
<gene>
    <name evidence="15" type="ORF">OSB04_028536</name>
</gene>
<evidence type="ECO:0000256" key="2">
    <source>
        <dbReference type="ARBA" id="ARBA00001947"/>
    </source>
</evidence>
<reference evidence="15" key="1">
    <citation type="submission" date="2023-03" db="EMBL/GenBank/DDBJ databases">
        <title>Chromosome-scale reference genome and RAD-based genetic map of yellow starthistle (Centaurea solstitialis) reveal putative structural variation and QTLs associated with invader traits.</title>
        <authorList>
            <person name="Reatini B."/>
            <person name="Cang F.A."/>
            <person name="Jiang Q."/>
            <person name="Mckibben M.T.W."/>
            <person name="Barker M.S."/>
            <person name="Rieseberg L.H."/>
            <person name="Dlugosch K.M."/>
        </authorList>
    </citation>
    <scope>NUCLEOTIDE SEQUENCE</scope>
    <source>
        <strain evidence="15">CAN-66</strain>
        <tissue evidence="15">Leaf</tissue>
    </source>
</reference>
<evidence type="ECO:0000256" key="1">
    <source>
        <dbReference type="ARBA" id="ARBA00001798"/>
    </source>
</evidence>
<dbReference type="InterPro" id="IPR017907">
    <property type="entry name" value="Znf_RING_CS"/>
</dbReference>
<dbReference type="EMBL" id="JARYMX010000007">
    <property type="protein sequence ID" value="KAJ9542030.1"/>
    <property type="molecule type" value="Genomic_DNA"/>
</dbReference>
<name>A0AA38W7T9_9ASTR</name>
<keyword evidence="9 12" id="KW-0863">Zinc-finger</keyword>
<feature type="domain" description="RING-type" evidence="14">
    <location>
        <begin position="67"/>
        <end position="293"/>
    </location>
</feature>
<comment type="function">
    <text evidence="3">Might act as an E3 ubiquitin-protein ligase, or as part of E3 complex, which accepts ubiquitin from specific E2 ubiquitin-conjugating enzymes and then transfers it to substrates.</text>
</comment>
<keyword evidence="7" id="KW-0479">Metal-binding</keyword>
<dbReference type="GO" id="GO:0016567">
    <property type="term" value="P:protein ubiquitination"/>
    <property type="evidence" value="ECO:0007669"/>
    <property type="project" value="InterPro"/>
</dbReference>
<comment type="similarity">
    <text evidence="4">Belongs to the RBR family. Ariadne subfamily.</text>
</comment>
<dbReference type="SMART" id="SM00647">
    <property type="entry name" value="IBR"/>
    <property type="match status" value="1"/>
</dbReference>
<dbReference type="PANTHER" id="PTHR11685">
    <property type="entry name" value="RBR FAMILY RING FINGER AND IBR DOMAIN-CONTAINING"/>
    <property type="match status" value="1"/>
</dbReference>
<organism evidence="15 16">
    <name type="scientific">Centaurea solstitialis</name>
    <name type="common">yellow star-thistle</name>
    <dbReference type="NCBI Taxonomy" id="347529"/>
    <lineage>
        <taxon>Eukaryota</taxon>
        <taxon>Viridiplantae</taxon>
        <taxon>Streptophyta</taxon>
        <taxon>Embryophyta</taxon>
        <taxon>Tracheophyta</taxon>
        <taxon>Spermatophyta</taxon>
        <taxon>Magnoliopsida</taxon>
        <taxon>eudicotyledons</taxon>
        <taxon>Gunneridae</taxon>
        <taxon>Pentapetalae</taxon>
        <taxon>asterids</taxon>
        <taxon>campanulids</taxon>
        <taxon>Asterales</taxon>
        <taxon>Asteraceae</taxon>
        <taxon>Carduoideae</taxon>
        <taxon>Cardueae</taxon>
        <taxon>Centaureinae</taxon>
        <taxon>Centaurea</taxon>
    </lineage>
</organism>
<dbReference type="InterPro" id="IPR013083">
    <property type="entry name" value="Znf_RING/FYVE/PHD"/>
</dbReference>
<evidence type="ECO:0000313" key="15">
    <source>
        <dbReference type="EMBL" id="KAJ9542030.1"/>
    </source>
</evidence>
<dbReference type="EC" id="2.3.2.31" evidence="5"/>
<dbReference type="PROSITE" id="PS50089">
    <property type="entry name" value="ZF_RING_2"/>
    <property type="match status" value="1"/>
</dbReference>
<dbReference type="Proteomes" id="UP001172457">
    <property type="component" value="Chromosome 7"/>
</dbReference>
<dbReference type="CDD" id="cd22582">
    <property type="entry name" value="BRcat_RBR_unk"/>
    <property type="match status" value="1"/>
</dbReference>
<dbReference type="GO" id="GO:0008270">
    <property type="term" value="F:zinc ion binding"/>
    <property type="evidence" value="ECO:0007669"/>
    <property type="project" value="UniProtKB-KW"/>
</dbReference>
<dbReference type="InterPro" id="IPR031127">
    <property type="entry name" value="E3_UB_ligase_RBR"/>
</dbReference>
<dbReference type="Gene3D" id="3.30.40.10">
    <property type="entry name" value="Zinc/RING finger domain, C3HC4 (zinc finger)"/>
    <property type="match status" value="1"/>
</dbReference>
<evidence type="ECO:0000256" key="3">
    <source>
        <dbReference type="ARBA" id="ARBA00003976"/>
    </source>
</evidence>
<dbReference type="Pfam" id="PF01485">
    <property type="entry name" value="IBR"/>
    <property type="match status" value="1"/>
</dbReference>
<keyword evidence="8" id="KW-0677">Repeat</keyword>
<evidence type="ECO:0000256" key="8">
    <source>
        <dbReference type="ARBA" id="ARBA00022737"/>
    </source>
</evidence>
<keyword evidence="10" id="KW-0833">Ubl conjugation pathway</keyword>
<feature type="domain" description="RING-type" evidence="13">
    <location>
        <begin position="71"/>
        <end position="117"/>
    </location>
</feature>
<evidence type="ECO:0000259" key="13">
    <source>
        <dbReference type="PROSITE" id="PS50089"/>
    </source>
</evidence>
<dbReference type="AlphaFoldDB" id="A0AA38W7T9"/>